<evidence type="ECO:0000313" key="2">
    <source>
        <dbReference type="EMBL" id="MEQ2519907.1"/>
    </source>
</evidence>
<dbReference type="Gene3D" id="3.40.630.10">
    <property type="entry name" value="Zn peptidases"/>
    <property type="match status" value="1"/>
</dbReference>
<name>A0ABV1GDI9_9FIRM</name>
<gene>
    <name evidence="2" type="ORF">WMO24_05595</name>
</gene>
<dbReference type="NCBIfam" id="TIGR01891">
    <property type="entry name" value="amidohydrolases"/>
    <property type="match status" value="1"/>
</dbReference>
<comment type="caution">
    <text evidence="2">The sequence shown here is derived from an EMBL/GenBank/DDBJ whole genome shotgun (WGS) entry which is preliminary data.</text>
</comment>
<dbReference type="Pfam" id="PF07687">
    <property type="entry name" value="M20_dimer"/>
    <property type="match status" value="1"/>
</dbReference>
<dbReference type="SUPFAM" id="SSF53187">
    <property type="entry name" value="Zn-dependent exopeptidases"/>
    <property type="match status" value="1"/>
</dbReference>
<dbReference type="Pfam" id="PF01546">
    <property type="entry name" value="Peptidase_M20"/>
    <property type="match status" value="1"/>
</dbReference>
<reference evidence="2 3" key="1">
    <citation type="submission" date="2024-03" db="EMBL/GenBank/DDBJ databases">
        <title>Human intestinal bacterial collection.</title>
        <authorList>
            <person name="Pauvert C."/>
            <person name="Hitch T.C.A."/>
            <person name="Clavel T."/>
        </authorList>
    </citation>
    <scope>NUCLEOTIDE SEQUENCE [LARGE SCALE GENOMIC DNA]</scope>
    <source>
        <strain evidence="2 3">CLA-JM-H11</strain>
    </source>
</reference>
<proteinExistence type="predicted"/>
<dbReference type="InterPro" id="IPR017439">
    <property type="entry name" value="Amidohydrolase"/>
</dbReference>
<dbReference type="Proteomes" id="UP001477672">
    <property type="component" value="Unassembled WGS sequence"/>
</dbReference>
<evidence type="ECO:0000313" key="3">
    <source>
        <dbReference type="Proteomes" id="UP001477672"/>
    </source>
</evidence>
<dbReference type="InterPro" id="IPR036264">
    <property type="entry name" value="Bact_exopeptidase_dim_dom"/>
</dbReference>
<organism evidence="2 3">
    <name type="scientific">Ruthenibacterium intestinale</name>
    <dbReference type="NCBI Taxonomy" id="3133163"/>
    <lineage>
        <taxon>Bacteria</taxon>
        <taxon>Bacillati</taxon>
        <taxon>Bacillota</taxon>
        <taxon>Clostridia</taxon>
        <taxon>Eubacteriales</taxon>
        <taxon>Oscillospiraceae</taxon>
        <taxon>Ruthenibacterium</taxon>
    </lineage>
</organism>
<dbReference type="EMBL" id="JBBMFA010000074">
    <property type="protein sequence ID" value="MEQ2519907.1"/>
    <property type="molecule type" value="Genomic_DNA"/>
</dbReference>
<dbReference type="PANTHER" id="PTHR11014:SF63">
    <property type="entry name" value="METALLOPEPTIDASE, PUTATIVE (AFU_ORTHOLOGUE AFUA_6G09600)-RELATED"/>
    <property type="match status" value="1"/>
</dbReference>
<dbReference type="Gene3D" id="3.30.70.360">
    <property type="match status" value="1"/>
</dbReference>
<evidence type="ECO:0000259" key="1">
    <source>
        <dbReference type="Pfam" id="PF07687"/>
    </source>
</evidence>
<feature type="domain" description="Peptidase M20 dimerisation" evidence="1">
    <location>
        <begin position="187"/>
        <end position="278"/>
    </location>
</feature>
<keyword evidence="3" id="KW-1185">Reference proteome</keyword>
<sequence length="390" mass="41812">MSELHNRVLAAKDRLIEDRRWLHRHAELSWKETETAAYLENALAGIGGLTLSRPTPTSVMAVLRTGRPGRTVAIRADIDALPIHEENELEYRSIHPGAMHACGHDGHAAILLNAVRLVCQDAARLGGEVRFIFQHAEETPPGGAVEVIAAGVLEGVDEVYGLHLTSILPTGHFGVCPGVLTSSTDRFDVTVQGKGGHSSMPQECVDPVVTGAELISALQTVVSRSLAPSDAAVLSVCRVRAGEAYNVIPNTFEVTGSVRTYDEGVRAKVEQRIRTLAQGIAAAHGASAQVAYSRGYDSIVNDPELTRMGRALIADTFGEAYVADLSPIAPGDDFCYYSQKCPGFFVELGAANPAVGSDAPHHNPRYRLDEEALAYGLEYTVALLESRLAL</sequence>
<dbReference type="RefSeq" id="WP_349215338.1">
    <property type="nucleotide sequence ID" value="NZ_JBBMFA010000074.1"/>
</dbReference>
<dbReference type="PIRSF" id="PIRSF005962">
    <property type="entry name" value="Pept_M20D_amidohydro"/>
    <property type="match status" value="1"/>
</dbReference>
<dbReference type="PANTHER" id="PTHR11014">
    <property type="entry name" value="PEPTIDASE M20 FAMILY MEMBER"/>
    <property type="match status" value="1"/>
</dbReference>
<protein>
    <submittedName>
        <fullName evidence="2">Amidohydrolase</fullName>
    </submittedName>
</protein>
<dbReference type="InterPro" id="IPR002933">
    <property type="entry name" value="Peptidase_M20"/>
</dbReference>
<dbReference type="InterPro" id="IPR011650">
    <property type="entry name" value="Peptidase_M20_dimer"/>
</dbReference>
<accession>A0ABV1GDI9</accession>
<dbReference type="SUPFAM" id="SSF55031">
    <property type="entry name" value="Bacterial exopeptidase dimerisation domain"/>
    <property type="match status" value="1"/>
</dbReference>